<dbReference type="GO" id="GO:0005634">
    <property type="term" value="C:nucleus"/>
    <property type="evidence" value="ECO:0007669"/>
    <property type="project" value="TreeGrafter"/>
</dbReference>
<feature type="domain" description="ECM29 ARM-like repeats" evidence="6">
    <location>
        <begin position="631"/>
        <end position="727"/>
    </location>
</feature>
<dbReference type="SUPFAM" id="SSF48371">
    <property type="entry name" value="ARM repeat"/>
    <property type="match status" value="2"/>
</dbReference>
<sequence>MADSSSSSSWSCMLAGKSDGEKEELLDRMLTRLALCDDSKLQDLLIKLLPLSIASLSSNDPLVRNKVLEILSHVNKRVKHQHDIGLPLSDLWQLYMESNASSMVRNFCIMYVEMAVERARKEDKENMAPNFLANISKLPLQHQEILLRVITKVIGECHSAKISDEVAAKYRSSGDLPDHKILLEFCLHTVLYQPTSQSGACPAGLSITQCDRVAGKQQLTSDYLRNVKLGILNIVQAMELPTELVYPLYVAASADCQESIVKRGEELQKKNASSVNLEDANLVSKLFVLFNGSAAIVVRNPQTILTGGQNFVEYVLEFIRDVTRNYFALSVDNANDAAVFVGTAGTDQIPPDSRVSPGNPSLRAKLITILLAWSGSVAEEGAMYQLRLMGPVILTGILKSLDGYSASESDVVARDTKAFAFQAIGLLAKRMPQLFRDKVDVASRLFDALQSESQFLRLTIQEATNSLAFAYKIVEDSEVQDCKDEARRNGALQFSRYHLLFLYTAFKCATCVFCREIALEGLFPDEDQRKAVSKSLNLKYPKLSDMLDYIIQQQPAVLDSASVGGSKLLFPSKSYVAMIKFLLRCFEADMKQNNLVEGAHFLAAVEKLCLLLEHAMAYEGSVDLHANASKALISVGSYMPQVIASRYVDKVAWMKQFLGHIDFDTRESISRLIGIASCSLPLHSLSDLISELIALIGTTPKLRFEMQHGVLCTLGYVTANCMSRTVSIPEALLQSTLKCLVDVVKSETATLASFAIQALGHVGLRIQLPLLLVDSSSDPILVVLREKLSKLLAGDDVKAVQRFVISLGHLCVKELSFLHLKIALDLIFSLSQSKVEDILFAAGEALSFLWGGVPVTADTILKSNYTSLSMSSNFLMGDVSSTSSSCVDSEANEDDHGTVRDSITRKLFDDLLYSSRKQERCAGTVWLLSLTMYCGQHQAIQKLLPDIQEAFSHLLAEQNELTQELASQGLSVVYELGDASMKKNLVNALVGTLTGSGKRKRAVKLVEDSEVFQEGTIGESPSGGKLSTYKELCNLANEMGQPDMIYKFMDLANYQASLNSKRGAAFGFSKIAKHAGDALQPYLHALVPRLLRYQYDPDKNVQVLLRKCLCEADILCIPRICGKREIKVVAAVDAMTHIWRSLIPDSKKTIDEHFDLIMDDLLTQSGSRLWRSREASCLALSDVIQGRKFDQVEKHLKRIWTTAYRAMDDIKESVRNSGDRLCRAITALTLRLCDVSLTQVSEATKTMEIVLPLLLSEGIMSKVESIRKASIGVVTKLTKGAGVALRPHLPDLVCCMLESLSSLEDQGLNYVEVWKITVVSDNALLHAANVGIQTEKLENLRISIAKGSPMWETLDRCIDVIDSQSVELLVPRVAQLVRVGVGLNTRVGVANFISLLAQKVGVYIKPFTTMLLRLLFQAVKEEKSATSKRAFANACATVLKYATPSQAQKLIEDTAALHLGDRNEQIACAVLLKCYFSSAADVLGGYNDVIVPVIFISRFEDEKSVSNLYEEMWEENMSSERVTLQLYLGEIVELISGGIMSSSWSSKRKNKIFMVVSRVVLPVYILMQAAQAISKLCDTLGEVVSSQYHVLLSSLLKEIPGRLWEGKDAILCALSALCTSCHKTICAADPSAPDAILSLILSACAKKTKKYREAAFTCLEQVLKAFNNPDFFNKAFPQLFDMCSLQNNTGTGQNNLSSDLRGGDEKEDFSSAHDKIVNCVTACIHIARTTDIIQQQKNLIDFFLISLSPNFSWPVKVCVFSSIKELCSKLHTETVGCQDTSQSACIITFAHELFCKTSVKVLEIIQTVKIAQVHIAASECLLEMVDLLKATGQLPGGEVSFSREFVQVHDVEKNEHAKSLLKRCIDILENLEKEHKMSS</sequence>
<evidence type="ECO:0000259" key="7">
    <source>
        <dbReference type="Pfam" id="PF24492"/>
    </source>
</evidence>
<dbReference type="InterPro" id="IPR055444">
    <property type="entry name" value="ARM_ECM29"/>
</dbReference>
<dbReference type="Proteomes" id="UP001291623">
    <property type="component" value="Unassembled WGS sequence"/>
</dbReference>
<reference evidence="8" key="1">
    <citation type="submission" date="2023-12" db="EMBL/GenBank/DDBJ databases">
        <title>Genome assembly of Anisodus tanguticus.</title>
        <authorList>
            <person name="Wang Y.-J."/>
        </authorList>
    </citation>
    <scope>NUCLEOTIDE SEQUENCE</scope>
    <source>
        <strain evidence="8">KB-2021</strain>
        <tissue evidence="8">Leaf</tissue>
    </source>
</reference>
<dbReference type="Pfam" id="PF23731">
    <property type="entry name" value="ARM_ECM29_C"/>
    <property type="match status" value="1"/>
</dbReference>
<evidence type="ECO:0000256" key="2">
    <source>
        <dbReference type="ARBA" id="ARBA00022490"/>
    </source>
</evidence>
<dbReference type="EMBL" id="JAVYJV010000013">
    <property type="protein sequence ID" value="KAK4356464.1"/>
    <property type="molecule type" value="Genomic_DNA"/>
</dbReference>
<dbReference type="Pfam" id="PF13001">
    <property type="entry name" value="ECM29_N"/>
    <property type="match status" value="1"/>
</dbReference>
<dbReference type="Pfam" id="PF24492">
    <property type="entry name" value="HEAT_ECM29"/>
    <property type="match status" value="1"/>
</dbReference>
<dbReference type="PANTHER" id="PTHR23346">
    <property type="entry name" value="TRANSLATIONAL ACTIVATOR GCN1-RELATED"/>
    <property type="match status" value="1"/>
</dbReference>
<evidence type="ECO:0000259" key="6">
    <source>
        <dbReference type="Pfam" id="PF23702"/>
    </source>
</evidence>
<dbReference type="InterPro" id="IPR055443">
    <property type="entry name" value="HEAT_ECM29"/>
</dbReference>
<evidence type="ECO:0000313" key="8">
    <source>
        <dbReference type="EMBL" id="KAK4356464.1"/>
    </source>
</evidence>
<name>A0AAE1RSI7_9SOLA</name>
<proteinExistence type="predicted"/>
<evidence type="ECO:0000313" key="9">
    <source>
        <dbReference type="Proteomes" id="UP001291623"/>
    </source>
</evidence>
<comment type="subcellular location">
    <subcellularLocation>
        <location evidence="1">Cytoplasm</location>
    </subcellularLocation>
</comment>
<feature type="domain" description="Proteasome component Ecm29 N-terminal" evidence="5">
    <location>
        <begin position="26"/>
        <end position="479"/>
    </location>
</feature>
<dbReference type="InterPro" id="IPR011989">
    <property type="entry name" value="ARM-like"/>
</dbReference>
<comment type="caution">
    <text evidence="8">The sequence shown here is derived from an EMBL/GenBank/DDBJ whole genome shotgun (WGS) entry which is preliminary data.</text>
</comment>
<feature type="domain" description="Proteasome adapter and scaffold protein ECM29 HEAT-repeat" evidence="7">
    <location>
        <begin position="1285"/>
        <end position="1457"/>
    </location>
</feature>
<dbReference type="PANTHER" id="PTHR23346:SF19">
    <property type="entry name" value="PROTEASOME ADAPTER AND SCAFFOLD PROTEIN ECM29"/>
    <property type="match status" value="1"/>
</dbReference>
<dbReference type="GO" id="GO:0043248">
    <property type="term" value="P:proteasome assembly"/>
    <property type="evidence" value="ECO:0007669"/>
    <property type="project" value="InterPro"/>
</dbReference>
<dbReference type="InterPro" id="IPR016024">
    <property type="entry name" value="ARM-type_fold"/>
</dbReference>
<organism evidence="8 9">
    <name type="scientific">Anisodus tanguticus</name>
    <dbReference type="NCBI Taxonomy" id="243964"/>
    <lineage>
        <taxon>Eukaryota</taxon>
        <taxon>Viridiplantae</taxon>
        <taxon>Streptophyta</taxon>
        <taxon>Embryophyta</taxon>
        <taxon>Tracheophyta</taxon>
        <taxon>Spermatophyta</taxon>
        <taxon>Magnoliopsida</taxon>
        <taxon>eudicotyledons</taxon>
        <taxon>Gunneridae</taxon>
        <taxon>Pentapetalae</taxon>
        <taxon>asterids</taxon>
        <taxon>lamiids</taxon>
        <taxon>Solanales</taxon>
        <taxon>Solanaceae</taxon>
        <taxon>Solanoideae</taxon>
        <taxon>Hyoscyameae</taxon>
        <taxon>Anisodus</taxon>
    </lineage>
</organism>
<dbReference type="Gene3D" id="1.25.10.10">
    <property type="entry name" value="Leucine-rich Repeat Variant"/>
    <property type="match status" value="3"/>
</dbReference>
<keyword evidence="4" id="KW-0647">Proteasome</keyword>
<dbReference type="Pfam" id="PF23702">
    <property type="entry name" value="ARM_ECM29"/>
    <property type="match status" value="1"/>
</dbReference>
<evidence type="ECO:0008006" key="10">
    <source>
        <dbReference type="Google" id="ProtNLM"/>
    </source>
</evidence>
<dbReference type="GO" id="GO:0036503">
    <property type="term" value="P:ERAD pathway"/>
    <property type="evidence" value="ECO:0007669"/>
    <property type="project" value="TreeGrafter"/>
</dbReference>
<dbReference type="GO" id="GO:0005737">
    <property type="term" value="C:cytoplasm"/>
    <property type="evidence" value="ECO:0007669"/>
    <property type="project" value="UniProtKB-SubCell"/>
</dbReference>
<accession>A0AAE1RSI7</accession>
<keyword evidence="9" id="KW-1185">Reference proteome</keyword>
<dbReference type="InterPro" id="IPR024372">
    <property type="entry name" value="Ecm29_N"/>
</dbReference>
<evidence type="ECO:0000256" key="3">
    <source>
        <dbReference type="ARBA" id="ARBA00022737"/>
    </source>
</evidence>
<dbReference type="GO" id="GO:0000502">
    <property type="term" value="C:proteasome complex"/>
    <property type="evidence" value="ECO:0007669"/>
    <property type="project" value="UniProtKB-KW"/>
</dbReference>
<keyword evidence="2" id="KW-0963">Cytoplasm</keyword>
<evidence type="ECO:0000256" key="4">
    <source>
        <dbReference type="ARBA" id="ARBA00022942"/>
    </source>
</evidence>
<dbReference type="GO" id="GO:0060090">
    <property type="term" value="F:molecular adaptor activity"/>
    <property type="evidence" value="ECO:0007669"/>
    <property type="project" value="InterPro"/>
</dbReference>
<evidence type="ECO:0000256" key="1">
    <source>
        <dbReference type="ARBA" id="ARBA00004496"/>
    </source>
</evidence>
<keyword evidence="3" id="KW-0677">Repeat</keyword>
<protein>
    <recommendedName>
        <fullName evidence="10">Proteasome-associated protein ECM29 homolog</fullName>
    </recommendedName>
</protein>
<gene>
    <name evidence="8" type="ORF">RND71_025435</name>
</gene>
<evidence type="ECO:0000259" key="5">
    <source>
        <dbReference type="Pfam" id="PF13001"/>
    </source>
</evidence>